<evidence type="ECO:0000256" key="1">
    <source>
        <dbReference type="SAM" id="Phobius"/>
    </source>
</evidence>
<evidence type="ECO:0000313" key="2">
    <source>
        <dbReference type="EMBL" id="MXR51907.1"/>
    </source>
</evidence>
<dbReference type="OrthoDB" id="330458at2157"/>
<comment type="caution">
    <text evidence="2">The sequence shown here is derived from an EMBL/GenBank/DDBJ whole genome shotgun (WGS) entry which is preliminary data.</text>
</comment>
<keyword evidence="3" id="KW-1185">Reference proteome</keyword>
<dbReference type="AlphaFoldDB" id="A0A6B0T4K9"/>
<keyword evidence="1" id="KW-0812">Transmembrane</keyword>
<sequence>MERPDPDTERDRTLSRLRIGFVVLIGISAGLIASYAQGSPAQILIAVGGGTAVGIGLVWLAFPEASKESPEQMVRRR</sequence>
<dbReference type="Proteomes" id="UP000466535">
    <property type="component" value="Unassembled WGS sequence"/>
</dbReference>
<reference evidence="2 3" key="1">
    <citation type="submission" date="2019-12" db="EMBL/GenBank/DDBJ databases">
        <title>Isolation and characterization of three novel carbon monoxide-oxidizing members of Halobacteria from salione crusts and soils.</title>
        <authorList>
            <person name="Myers M.R."/>
            <person name="King G.M."/>
        </authorList>
    </citation>
    <scope>NUCLEOTIDE SEQUENCE [LARGE SCALE GENOMIC DNA]</scope>
    <source>
        <strain evidence="2 3">WSH3</strain>
    </source>
</reference>
<name>A0A6B0T4K9_9EURY</name>
<accession>A0A6B0T4K9</accession>
<dbReference type="RefSeq" id="WP_159764030.1">
    <property type="nucleotide sequence ID" value="NZ_WUUT01000003.1"/>
</dbReference>
<keyword evidence="1" id="KW-0472">Membrane</keyword>
<gene>
    <name evidence="2" type="ORF">GRX03_09855</name>
</gene>
<organism evidence="2 3">
    <name type="scientific">Halovenus carboxidivorans</name>
    <dbReference type="NCBI Taxonomy" id="2692199"/>
    <lineage>
        <taxon>Archaea</taxon>
        <taxon>Methanobacteriati</taxon>
        <taxon>Methanobacteriota</taxon>
        <taxon>Stenosarchaea group</taxon>
        <taxon>Halobacteria</taxon>
        <taxon>Halobacteriales</taxon>
        <taxon>Haloarculaceae</taxon>
        <taxon>Halovenus</taxon>
    </lineage>
</organism>
<keyword evidence="1" id="KW-1133">Transmembrane helix</keyword>
<proteinExistence type="predicted"/>
<evidence type="ECO:0000313" key="3">
    <source>
        <dbReference type="Proteomes" id="UP000466535"/>
    </source>
</evidence>
<protein>
    <submittedName>
        <fullName evidence="2">Uncharacterized protein</fullName>
    </submittedName>
</protein>
<dbReference type="EMBL" id="WUUT01000003">
    <property type="protein sequence ID" value="MXR51907.1"/>
    <property type="molecule type" value="Genomic_DNA"/>
</dbReference>
<feature type="transmembrane region" description="Helical" evidence="1">
    <location>
        <begin position="43"/>
        <end position="62"/>
    </location>
</feature>
<feature type="transmembrane region" description="Helical" evidence="1">
    <location>
        <begin position="19"/>
        <end position="37"/>
    </location>
</feature>